<gene>
    <name evidence="4" type="ORF">O4J56_14390</name>
</gene>
<evidence type="ECO:0000259" key="3">
    <source>
        <dbReference type="Pfam" id="PF02638"/>
    </source>
</evidence>
<keyword evidence="5" id="KW-1185">Reference proteome</keyword>
<sequence>MARPDRTARPSPRDAAAAPIPRTAAVCGVLAFLLTAALTAAPPASASPGRSEGAEGAGRPGAGCEPPADAPPKRRMRAEWIASVVNIDWPSEPGLSPKEQRDELDALYDEAQANGLNAVFVQIRPTADAFWPSPHEPWSEWLTGEQGRDPGYDPLAYAVDQAHARNLEFHGWFNPYRVAMHDDPGRLTEDHPARRNPDWVFSYGGRLYYDPGVPEVRAFVIEAMMDAVEGYDMDGVHFDDYFYPYPSGGQEIPDGDTFAEYGGGFDDIGDWRRDNVNRLVEEMGEAVHAAKPHVKFGISPFGIWRNASSDPDGSDTSGFESYSGIFADSRTWVREGWVDYINPQVYWEIGLPVADYAKLVPWWAETVEGTGVHLYIGQAAYKAGNDGAWSDPQELSRHLDLNRRYPNVAGDVYFSATSLRTNASEAMEAVVEDHYSSPALIPVKEDLGGRAPWRPHVVGAEAGEGGTELTIRPHRRTPAAYFAVYRFDGGPDPDDRWCGLKDPRNMIGTVRASGGGKTVFTDPEGGGDRTYYVTALDRLHHESRPAVHHVG</sequence>
<feature type="compositionally biased region" description="Low complexity" evidence="2">
    <location>
        <begin position="42"/>
        <end position="51"/>
    </location>
</feature>
<name>A0ABT4U4F0_9ACTN</name>
<evidence type="ECO:0000256" key="2">
    <source>
        <dbReference type="SAM" id="MobiDB-lite"/>
    </source>
</evidence>
<dbReference type="InterPro" id="IPR052177">
    <property type="entry name" value="Divisome_Glycosyl_Hydrolase"/>
</dbReference>
<keyword evidence="1" id="KW-0732">Signal</keyword>
<feature type="region of interest" description="Disordered" evidence="2">
    <location>
        <begin position="42"/>
        <end position="74"/>
    </location>
</feature>
<dbReference type="PANTHER" id="PTHR43405">
    <property type="entry name" value="GLYCOSYL HYDROLASE DIGH"/>
    <property type="match status" value="1"/>
</dbReference>
<dbReference type="SUPFAM" id="SSF51445">
    <property type="entry name" value="(Trans)glycosidases"/>
    <property type="match status" value="1"/>
</dbReference>
<feature type="domain" description="Glycosyl hydrolase-like 10" evidence="3">
    <location>
        <begin position="76"/>
        <end position="385"/>
    </location>
</feature>
<dbReference type="Gene3D" id="3.20.20.80">
    <property type="entry name" value="Glycosidases"/>
    <property type="match status" value="1"/>
</dbReference>
<dbReference type="PANTHER" id="PTHR43405:SF1">
    <property type="entry name" value="GLYCOSYL HYDROLASE DIGH"/>
    <property type="match status" value="1"/>
</dbReference>
<protein>
    <submittedName>
        <fullName evidence="4">Family 10 glycosylhydrolase</fullName>
    </submittedName>
</protein>
<dbReference type="Pfam" id="PF02638">
    <property type="entry name" value="GHL10"/>
    <property type="match status" value="1"/>
</dbReference>
<organism evidence="4 5">
    <name type="scientific">Nocardiopsis endophytica</name>
    <dbReference type="NCBI Taxonomy" id="3018445"/>
    <lineage>
        <taxon>Bacteria</taxon>
        <taxon>Bacillati</taxon>
        <taxon>Actinomycetota</taxon>
        <taxon>Actinomycetes</taxon>
        <taxon>Streptosporangiales</taxon>
        <taxon>Nocardiopsidaceae</taxon>
        <taxon>Nocardiopsis</taxon>
    </lineage>
</organism>
<dbReference type="InterPro" id="IPR017853">
    <property type="entry name" value="GH"/>
</dbReference>
<reference evidence="4 5" key="1">
    <citation type="submission" date="2023-01" db="EMBL/GenBank/DDBJ databases">
        <title>Draft genome sequence of Nocardiopsis sp. RSe5-2 isolated from halophytes.</title>
        <authorList>
            <person name="Duangmal K."/>
            <person name="Chantavorakit T."/>
        </authorList>
    </citation>
    <scope>NUCLEOTIDE SEQUENCE [LARGE SCALE GENOMIC DNA]</scope>
    <source>
        <strain evidence="4 5">RSe5-2</strain>
    </source>
</reference>
<comment type="caution">
    <text evidence="4">The sequence shown here is derived from an EMBL/GenBank/DDBJ whole genome shotgun (WGS) entry which is preliminary data.</text>
</comment>
<evidence type="ECO:0000313" key="5">
    <source>
        <dbReference type="Proteomes" id="UP001527866"/>
    </source>
</evidence>
<dbReference type="Proteomes" id="UP001527866">
    <property type="component" value="Unassembled WGS sequence"/>
</dbReference>
<feature type="compositionally biased region" description="Basic and acidic residues" evidence="2">
    <location>
        <begin position="1"/>
        <end position="12"/>
    </location>
</feature>
<accession>A0ABT4U4F0</accession>
<dbReference type="InterPro" id="IPR003790">
    <property type="entry name" value="GHL10"/>
</dbReference>
<dbReference type="RefSeq" id="WP_270686281.1">
    <property type="nucleotide sequence ID" value="NZ_JAQFWQ010000036.1"/>
</dbReference>
<proteinExistence type="predicted"/>
<feature type="region of interest" description="Disordered" evidence="2">
    <location>
        <begin position="1"/>
        <end position="20"/>
    </location>
</feature>
<evidence type="ECO:0000313" key="4">
    <source>
        <dbReference type="EMBL" id="MDA2811828.1"/>
    </source>
</evidence>
<dbReference type="EMBL" id="JAQFWQ010000036">
    <property type="protein sequence ID" value="MDA2811828.1"/>
    <property type="molecule type" value="Genomic_DNA"/>
</dbReference>
<evidence type="ECO:0000256" key="1">
    <source>
        <dbReference type="ARBA" id="ARBA00022729"/>
    </source>
</evidence>